<dbReference type="Proteomes" id="UP000252139">
    <property type="component" value="Unassembled WGS sequence"/>
</dbReference>
<evidence type="ECO:0000313" key="2">
    <source>
        <dbReference type="Proteomes" id="UP000252139"/>
    </source>
</evidence>
<proteinExistence type="predicted"/>
<dbReference type="EMBL" id="PJQL01004274">
    <property type="protein sequence ID" value="RCH79806.1"/>
    <property type="molecule type" value="Genomic_DNA"/>
</dbReference>
<dbReference type="STRING" id="86630.A0A367IQ87"/>
<accession>A0A367IQ87</accession>
<reference evidence="1 2" key="1">
    <citation type="journal article" date="2018" name="G3 (Bethesda)">
        <title>Phylogenetic and Phylogenomic Definition of Rhizopus Species.</title>
        <authorList>
            <person name="Gryganskyi A.P."/>
            <person name="Golan J."/>
            <person name="Dolatabadi S."/>
            <person name="Mondo S."/>
            <person name="Robb S."/>
            <person name="Idnurm A."/>
            <person name="Muszewska A."/>
            <person name="Steczkiewicz K."/>
            <person name="Masonjones S."/>
            <person name="Liao H.L."/>
            <person name="Gajdeczka M.T."/>
            <person name="Anike F."/>
            <person name="Vuek A."/>
            <person name="Anishchenko I.M."/>
            <person name="Voigt K."/>
            <person name="de Hoog G.S."/>
            <person name="Smith M.E."/>
            <person name="Heitman J."/>
            <person name="Vilgalys R."/>
            <person name="Stajich J.E."/>
        </authorList>
    </citation>
    <scope>NUCLEOTIDE SEQUENCE [LARGE SCALE GENOMIC DNA]</scope>
    <source>
        <strain evidence="1 2">CBS 357.93</strain>
    </source>
</reference>
<sequence>IATRIPRLWYGIKSAYPFDYEMDPDEYKVIRPDGSVRCDNRFSTFVERGKPLDLDSCIVRHFTIYAPHKTACSIFASDSETEPRYVVPSPHNNVKKVFDCDIPMPHLPNVKHGDPIPLTIKVIIMLNEPI</sequence>
<gene>
    <name evidence="1" type="ORF">CU097_003850</name>
</gene>
<name>A0A367IQ87_RHIAZ</name>
<evidence type="ECO:0000313" key="1">
    <source>
        <dbReference type="EMBL" id="RCH79806.1"/>
    </source>
</evidence>
<dbReference type="PANTHER" id="PTHR14187">
    <property type="entry name" value="ALPHA KINASE/ELONGATION FACTOR 2 KINASE"/>
    <property type="match status" value="1"/>
</dbReference>
<comment type="caution">
    <text evidence="1">The sequence shown here is derived from an EMBL/GenBank/DDBJ whole genome shotgun (WGS) entry which is preliminary data.</text>
</comment>
<dbReference type="PANTHER" id="PTHR14187:SF5">
    <property type="entry name" value="HEAT SHOCK 70 KDA PROTEIN 12A"/>
    <property type="match status" value="1"/>
</dbReference>
<dbReference type="OrthoDB" id="2963168at2759"/>
<protein>
    <submittedName>
        <fullName evidence="1">Uncharacterized protein</fullName>
    </submittedName>
</protein>
<keyword evidence="2" id="KW-1185">Reference proteome</keyword>
<dbReference type="AlphaFoldDB" id="A0A367IQ87"/>
<feature type="non-terminal residue" evidence="1">
    <location>
        <position position="1"/>
    </location>
</feature>
<organism evidence="1 2">
    <name type="scientific">Rhizopus azygosporus</name>
    <name type="common">Rhizopus microsporus var. azygosporus</name>
    <dbReference type="NCBI Taxonomy" id="86630"/>
    <lineage>
        <taxon>Eukaryota</taxon>
        <taxon>Fungi</taxon>
        <taxon>Fungi incertae sedis</taxon>
        <taxon>Mucoromycota</taxon>
        <taxon>Mucoromycotina</taxon>
        <taxon>Mucoromycetes</taxon>
        <taxon>Mucorales</taxon>
        <taxon>Mucorineae</taxon>
        <taxon>Rhizopodaceae</taxon>
        <taxon>Rhizopus</taxon>
    </lineage>
</organism>